<organism evidence="4 5">
    <name type="scientific">Trichoplax adhaerens</name>
    <name type="common">Trichoplax reptans</name>
    <dbReference type="NCBI Taxonomy" id="10228"/>
    <lineage>
        <taxon>Eukaryota</taxon>
        <taxon>Metazoa</taxon>
        <taxon>Placozoa</taxon>
        <taxon>Uniplacotomia</taxon>
        <taxon>Trichoplacea</taxon>
        <taxon>Trichoplacidae</taxon>
        <taxon>Trichoplax</taxon>
    </lineage>
</organism>
<dbReference type="InterPro" id="IPR050889">
    <property type="entry name" value="Dendritic_Spine_Reg/Scaffold"/>
</dbReference>
<dbReference type="SUPFAM" id="SSF48403">
    <property type="entry name" value="Ankyrin repeat"/>
    <property type="match status" value="1"/>
</dbReference>
<keyword evidence="5" id="KW-1185">Reference proteome</keyword>
<evidence type="ECO:0000256" key="3">
    <source>
        <dbReference type="PROSITE-ProRule" id="PRU00023"/>
    </source>
</evidence>
<dbReference type="Pfam" id="PF12796">
    <property type="entry name" value="Ank_2"/>
    <property type="match status" value="1"/>
</dbReference>
<reference evidence="4 5" key="1">
    <citation type="journal article" date="2008" name="Nature">
        <title>The Trichoplax genome and the nature of placozoans.</title>
        <authorList>
            <person name="Srivastava M."/>
            <person name="Begovic E."/>
            <person name="Chapman J."/>
            <person name="Putnam N.H."/>
            <person name="Hellsten U."/>
            <person name="Kawashima T."/>
            <person name="Kuo A."/>
            <person name="Mitros T."/>
            <person name="Salamov A."/>
            <person name="Carpenter M.L."/>
            <person name="Signorovitch A.Y."/>
            <person name="Moreno M.A."/>
            <person name="Kamm K."/>
            <person name="Grimwood J."/>
            <person name="Schmutz J."/>
            <person name="Shapiro H."/>
            <person name="Grigoriev I.V."/>
            <person name="Buss L.W."/>
            <person name="Schierwater B."/>
            <person name="Dellaporta S.L."/>
            <person name="Rokhsar D.S."/>
        </authorList>
    </citation>
    <scope>NUCLEOTIDE SEQUENCE [LARGE SCALE GENOMIC DNA]</scope>
    <source>
        <strain evidence="4 5">Grell-BS-1999</strain>
    </source>
</reference>
<feature type="repeat" description="ANK" evidence="3">
    <location>
        <begin position="12"/>
        <end position="44"/>
    </location>
</feature>
<evidence type="ECO:0000313" key="5">
    <source>
        <dbReference type="Proteomes" id="UP000009022"/>
    </source>
</evidence>
<feature type="non-terminal residue" evidence="4">
    <location>
        <position position="1"/>
    </location>
</feature>
<feature type="repeat" description="ANK" evidence="3">
    <location>
        <begin position="43"/>
        <end position="75"/>
    </location>
</feature>
<keyword evidence="1" id="KW-0677">Repeat</keyword>
<dbReference type="AlphaFoldDB" id="B3SE24"/>
<proteinExistence type="predicted"/>
<evidence type="ECO:0000256" key="1">
    <source>
        <dbReference type="ARBA" id="ARBA00022737"/>
    </source>
</evidence>
<dbReference type="PROSITE" id="PS50088">
    <property type="entry name" value="ANK_REPEAT"/>
    <property type="match status" value="2"/>
</dbReference>
<dbReference type="RefSeq" id="XP_002118493.1">
    <property type="nucleotide sequence ID" value="XM_002118457.1"/>
</dbReference>
<dbReference type="CTD" id="6759707"/>
<dbReference type="PANTHER" id="PTHR24166:SF48">
    <property type="entry name" value="PROTEIN VAPYRIN"/>
    <property type="match status" value="1"/>
</dbReference>
<dbReference type="HOGENOM" id="CLU_1943514_0_0_1"/>
<dbReference type="Proteomes" id="UP000009022">
    <property type="component" value="Unassembled WGS sequence"/>
</dbReference>
<dbReference type="PANTHER" id="PTHR24166">
    <property type="entry name" value="ROLLING PEBBLES, ISOFORM B"/>
    <property type="match status" value="1"/>
</dbReference>
<gene>
    <name evidence="4" type="ORF">TRIADDRAFT_34267</name>
</gene>
<dbReference type="OrthoDB" id="194358at2759"/>
<dbReference type="eggNOG" id="KOG4177">
    <property type="taxonomic scope" value="Eukaryota"/>
</dbReference>
<evidence type="ECO:0000256" key="2">
    <source>
        <dbReference type="ARBA" id="ARBA00023043"/>
    </source>
</evidence>
<dbReference type="InterPro" id="IPR002110">
    <property type="entry name" value="Ankyrin_rpt"/>
</dbReference>
<dbReference type="GeneID" id="6759707"/>
<accession>B3SE24</accession>
<dbReference type="Gene3D" id="1.25.40.20">
    <property type="entry name" value="Ankyrin repeat-containing domain"/>
    <property type="match status" value="2"/>
</dbReference>
<dbReference type="KEGG" id="tad:TRIADDRAFT_34267"/>
<dbReference type="PROSITE" id="PS50297">
    <property type="entry name" value="ANK_REP_REGION"/>
    <property type="match status" value="2"/>
</dbReference>
<protein>
    <submittedName>
        <fullName evidence="4">Uncharacterized protein</fullName>
    </submittedName>
</protein>
<dbReference type="EMBL" id="DS985342">
    <property type="protein sequence ID" value="EDV19021.1"/>
    <property type="molecule type" value="Genomic_DNA"/>
</dbReference>
<keyword evidence="2 3" id="KW-0040">ANK repeat</keyword>
<dbReference type="SMART" id="SM00248">
    <property type="entry name" value="ANK"/>
    <property type="match status" value="3"/>
</dbReference>
<dbReference type="InterPro" id="IPR036770">
    <property type="entry name" value="Ankyrin_rpt-contain_sf"/>
</dbReference>
<sequence length="130" mass="14150">KHGASLIKKSIDGGAPIHFAASRGATEVIGLLLDSANNKRRKDGLTALHIAASNGYPDVVEALIQHHAPVDARDFQYRTPLHLAASFGHTAVMIILMQSVSIEKSVCFQNIVDVVMYVRIQRLVVLHLTC</sequence>
<name>B3SE24_TRIAD</name>
<evidence type="ECO:0000313" key="4">
    <source>
        <dbReference type="EMBL" id="EDV19021.1"/>
    </source>
</evidence>
<dbReference type="STRING" id="10228.B3SE24"/>
<dbReference type="PhylomeDB" id="B3SE24"/>
<dbReference type="InParanoid" id="B3SE24"/>
<dbReference type="OMA" id="QWAVELN"/>